<proteinExistence type="predicted"/>
<comment type="caution">
    <text evidence="2">The sequence shown here is derived from an EMBL/GenBank/DDBJ whole genome shotgun (WGS) entry which is preliminary data.</text>
</comment>
<sequence length="110" mass="12876">MVQLVMFKVLVLDLSQLEKGIDYLRSKKEEVEDRAKAAEERNEELMARQDSIEQSKLERIRADVQTHFQRARLFVDTPFWMQDNTQDGAKYALLLGERSKFRGLQVASSR</sequence>
<feature type="coiled-coil region" evidence="1">
    <location>
        <begin position="14"/>
        <end position="55"/>
    </location>
</feature>
<organism evidence="2 3">
    <name type="scientific">Rhamnella rubrinervis</name>
    <dbReference type="NCBI Taxonomy" id="2594499"/>
    <lineage>
        <taxon>Eukaryota</taxon>
        <taxon>Viridiplantae</taxon>
        <taxon>Streptophyta</taxon>
        <taxon>Embryophyta</taxon>
        <taxon>Tracheophyta</taxon>
        <taxon>Spermatophyta</taxon>
        <taxon>Magnoliopsida</taxon>
        <taxon>eudicotyledons</taxon>
        <taxon>Gunneridae</taxon>
        <taxon>Pentapetalae</taxon>
        <taxon>rosids</taxon>
        <taxon>fabids</taxon>
        <taxon>Rosales</taxon>
        <taxon>Rhamnaceae</taxon>
        <taxon>rhamnoid group</taxon>
        <taxon>Rhamneae</taxon>
        <taxon>Rhamnella</taxon>
    </lineage>
</organism>
<evidence type="ECO:0000256" key="1">
    <source>
        <dbReference type="SAM" id="Coils"/>
    </source>
</evidence>
<dbReference type="AlphaFoldDB" id="A0A8K0HNE8"/>
<dbReference type="EMBL" id="VOIH02000001">
    <property type="protein sequence ID" value="KAF3455409.1"/>
    <property type="molecule type" value="Genomic_DNA"/>
</dbReference>
<keyword evidence="1" id="KW-0175">Coiled coil</keyword>
<accession>A0A8K0HNE8</accession>
<gene>
    <name evidence="2" type="ORF">FNV43_RR00034</name>
</gene>
<dbReference type="Proteomes" id="UP000796880">
    <property type="component" value="Unassembled WGS sequence"/>
</dbReference>
<keyword evidence="3" id="KW-1185">Reference proteome</keyword>
<reference evidence="2" key="1">
    <citation type="submission" date="2020-03" db="EMBL/GenBank/DDBJ databases">
        <title>A high-quality chromosome-level genome assembly of a woody plant with both climbing and erect habits, Rhamnella rubrinervis.</title>
        <authorList>
            <person name="Lu Z."/>
            <person name="Yang Y."/>
            <person name="Zhu X."/>
            <person name="Sun Y."/>
        </authorList>
    </citation>
    <scope>NUCLEOTIDE SEQUENCE</scope>
    <source>
        <strain evidence="2">BYM</strain>
        <tissue evidence="2">Leaf</tissue>
    </source>
</reference>
<evidence type="ECO:0000313" key="2">
    <source>
        <dbReference type="EMBL" id="KAF3455409.1"/>
    </source>
</evidence>
<protein>
    <submittedName>
        <fullName evidence="2">Uncharacterized protein</fullName>
    </submittedName>
</protein>
<name>A0A8K0HNE8_9ROSA</name>
<evidence type="ECO:0000313" key="3">
    <source>
        <dbReference type="Proteomes" id="UP000796880"/>
    </source>
</evidence>